<keyword evidence="10" id="KW-1015">Disulfide bond</keyword>
<keyword evidence="7 15" id="KW-1133">Transmembrane helix</keyword>
<evidence type="ECO:0000256" key="7">
    <source>
        <dbReference type="ARBA" id="ARBA00022989"/>
    </source>
</evidence>
<dbReference type="SUPFAM" id="SSF52540">
    <property type="entry name" value="P-loop containing nucleoside triphosphate hydrolases"/>
    <property type="match status" value="1"/>
</dbReference>
<evidence type="ECO:0000256" key="3">
    <source>
        <dbReference type="ARBA" id="ARBA00013262"/>
    </source>
</evidence>
<evidence type="ECO:0000256" key="8">
    <source>
        <dbReference type="ARBA" id="ARBA00023034"/>
    </source>
</evidence>
<organism evidence="16 17">
    <name type="scientific">Polypedilum vanderplanki</name>
    <name type="common">Sleeping chironomid midge</name>
    <dbReference type="NCBI Taxonomy" id="319348"/>
    <lineage>
        <taxon>Eukaryota</taxon>
        <taxon>Metazoa</taxon>
        <taxon>Ecdysozoa</taxon>
        <taxon>Arthropoda</taxon>
        <taxon>Hexapoda</taxon>
        <taxon>Insecta</taxon>
        <taxon>Pterygota</taxon>
        <taxon>Neoptera</taxon>
        <taxon>Endopterygota</taxon>
        <taxon>Diptera</taxon>
        <taxon>Nematocera</taxon>
        <taxon>Chironomoidea</taxon>
        <taxon>Chironomidae</taxon>
        <taxon>Chironominae</taxon>
        <taxon>Polypedilum</taxon>
        <taxon>Polypedilum</taxon>
    </lineage>
</organism>
<evidence type="ECO:0000256" key="2">
    <source>
        <dbReference type="ARBA" id="ARBA00009988"/>
    </source>
</evidence>
<evidence type="ECO:0000256" key="10">
    <source>
        <dbReference type="ARBA" id="ARBA00023157"/>
    </source>
</evidence>
<dbReference type="EMBL" id="JADBJN010000001">
    <property type="protein sequence ID" value="KAG5681801.1"/>
    <property type="molecule type" value="Genomic_DNA"/>
</dbReference>
<proteinExistence type="inferred from homology"/>
<dbReference type="PANTHER" id="PTHR12788">
    <property type="entry name" value="PROTEIN-TYROSINE SULFOTRANSFERASE 2"/>
    <property type="match status" value="1"/>
</dbReference>
<dbReference type="Gene3D" id="3.40.50.300">
    <property type="entry name" value="P-loop containing nucleotide triphosphate hydrolases"/>
    <property type="match status" value="1"/>
</dbReference>
<feature type="compositionally biased region" description="Acidic residues" evidence="14">
    <location>
        <begin position="388"/>
        <end position="403"/>
    </location>
</feature>
<evidence type="ECO:0000256" key="4">
    <source>
        <dbReference type="ARBA" id="ARBA00022679"/>
    </source>
</evidence>
<dbReference type="GO" id="GO:0000139">
    <property type="term" value="C:Golgi membrane"/>
    <property type="evidence" value="ECO:0007669"/>
    <property type="project" value="UniProtKB-SubCell"/>
</dbReference>
<evidence type="ECO:0000256" key="15">
    <source>
        <dbReference type="SAM" id="Phobius"/>
    </source>
</evidence>
<keyword evidence="6" id="KW-0735">Signal-anchor</keyword>
<evidence type="ECO:0000256" key="12">
    <source>
        <dbReference type="ARBA" id="ARBA00048460"/>
    </source>
</evidence>
<dbReference type="AlphaFoldDB" id="A0A9J6CHW1"/>
<gene>
    <name evidence="16" type="ORF">PVAND_011209</name>
</gene>
<name>A0A9J6CHW1_POLVA</name>
<dbReference type="GO" id="GO:0008476">
    <property type="term" value="F:protein-tyrosine sulfotransferase activity"/>
    <property type="evidence" value="ECO:0007669"/>
    <property type="project" value="UniProtKB-EC"/>
</dbReference>
<evidence type="ECO:0000313" key="17">
    <source>
        <dbReference type="Proteomes" id="UP001107558"/>
    </source>
</evidence>
<feature type="region of interest" description="Disordered" evidence="14">
    <location>
        <begin position="386"/>
        <end position="410"/>
    </location>
</feature>
<dbReference type="PANTHER" id="PTHR12788:SF10">
    <property type="entry name" value="PROTEIN-TYROSINE SULFOTRANSFERASE"/>
    <property type="match status" value="1"/>
</dbReference>
<dbReference type="InterPro" id="IPR026634">
    <property type="entry name" value="TPST-like"/>
</dbReference>
<dbReference type="OrthoDB" id="545675at2759"/>
<evidence type="ECO:0000256" key="14">
    <source>
        <dbReference type="SAM" id="MobiDB-lite"/>
    </source>
</evidence>
<evidence type="ECO:0000256" key="11">
    <source>
        <dbReference type="ARBA" id="ARBA00023180"/>
    </source>
</evidence>
<evidence type="ECO:0000256" key="13">
    <source>
        <dbReference type="RuleBase" id="RU365018"/>
    </source>
</evidence>
<comment type="caution">
    <text evidence="16">The sequence shown here is derived from an EMBL/GenBank/DDBJ whole genome shotgun (WGS) entry which is preliminary data.</text>
</comment>
<dbReference type="InterPro" id="IPR027417">
    <property type="entry name" value="P-loop_NTPase"/>
</dbReference>
<accession>A0A9J6CHW1</accession>
<protein>
    <recommendedName>
        <fullName evidence="3 13">Protein-tyrosine sulfotransferase</fullName>
        <ecNumber evidence="3 13">2.8.2.20</ecNumber>
    </recommendedName>
</protein>
<keyword evidence="4 13" id="KW-0808">Transferase</keyword>
<keyword evidence="11" id="KW-0325">Glycoprotein</keyword>
<keyword evidence="5 15" id="KW-0812">Transmembrane</keyword>
<comment type="similarity">
    <text evidence="2 13">Belongs to the protein sulfotransferase family.</text>
</comment>
<feature type="transmembrane region" description="Helical" evidence="15">
    <location>
        <begin position="31"/>
        <end position="51"/>
    </location>
</feature>
<evidence type="ECO:0000256" key="5">
    <source>
        <dbReference type="ARBA" id="ARBA00022692"/>
    </source>
</evidence>
<evidence type="ECO:0000313" key="16">
    <source>
        <dbReference type="EMBL" id="KAG5681801.1"/>
    </source>
</evidence>
<dbReference type="EC" id="2.8.2.20" evidence="3 13"/>
<dbReference type="Pfam" id="PF13469">
    <property type="entry name" value="Sulfotransfer_3"/>
    <property type="match status" value="1"/>
</dbReference>
<comment type="catalytic activity">
    <reaction evidence="12 13">
        <text>L-tyrosyl-[protein] + 3'-phosphoadenylyl sulfate = O-sulfo-L-tyrosine-[protein] + adenosine 3',5'-bisphosphate + H(+)</text>
        <dbReference type="Rhea" id="RHEA:16801"/>
        <dbReference type="Rhea" id="RHEA-COMP:10136"/>
        <dbReference type="Rhea" id="RHEA-COMP:11688"/>
        <dbReference type="ChEBI" id="CHEBI:15378"/>
        <dbReference type="ChEBI" id="CHEBI:46858"/>
        <dbReference type="ChEBI" id="CHEBI:58339"/>
        <dbReference type="ChEBI" id="CHEBI:58343"/>
        <dbReference type="ChEBI" id="CHEBI:65286"/>
        <dbReference type="EC" id="2.8.2.20"/>
    </reaction>
</comment>
<keyword evidence="17" id="KW-1185">Reference proteome</keyword>
<evidence type="ECO:0000256" key="6">
    <source>
        <dbReference type="ARBA" id="ARBA00022968"/>
    </source>
</evidence>
<reference evidence="16" key="1">
    <citation type="submission" date="2021-03" db="EMBL/GenBank/DDBJ databases">
        <title>Chromosome level genome of the anhydrobiotic midge Polypedilum vanderplanki.</title>
        <authorList>
            <person name="Yoshida Y."/>
            <person name="Kikawada T."/>
            <person name="Gusev O."/>
        </authorList>
    </citation>
    <scope>NUCLEOTIDE SEQUENCE</scope>
    <source>
        <strain evidence="16">NIAS01</strain>
        <tissue evidence="16">Whole body or cell culture</tissue>
    </source>
</reference>
<evidence type="ECO:0000256" key="1">
    <source>
        <dbReference type="ARBA" id="ARBA00004323"/>
    </source>
</evidence>
<evidence type="ECO:0000256" key="9">
    <source>
        <dbReference type="ARBA" id="ARBA00023136"/>
    </source>
</evidence>
<dbReference type="FunFam" id="3.40.50.300:FF:000290">
    <property type="entry name" value="Protein-tyrosine sulfotransferase"/>
    <property type="match status" value="1"/>
</dbReference>
<dbReference type="Proteomes" id="UP001107558">
    <property type="component" value="Chromosome 1"/>
</dbReference>
<comment type="function">
    <text evidence="13">Catalyzes the O-sulfation of tyrosine residues within acidic motifs of polypeptides, using 3'-phosphoadenylyl sulfate (PAPS) as cosubstrate.</text>
</comment>
<keyword evidence="9 15" id="KW-0472">Membrane</keyword>
<keyword evidence="8" id="KW-0333">Golgi apparatus</keyword>
<comment type="subcellular location">
    <subcellularLocation>
        <location evidence="1">Golgi apparatus membrane</location>
        <topology evidence="1">Single-pass type II membrane protein</topology>
    </subcellularLocation>
</comment>
<sequence>MLYPKDDNIKLISNNSHQLIAMRLPRNRRTIIVGGLVLFTLIVILFKTNLLKPACLFSNSNGNQDKMVREEKFVIGADHKSYVYHRNMPLIFIGGVPRSGTTLMRAMLDAHPEVRCGQETRVIPRILQLRSHWMKSEKESMRLEEAGIHKEVLNSAIAQFCLEIIAKHGDPAPRLCNKDPLTLKMGSYVIELFPNAKFIFMVRDGRGTVHSIISRKVTITGFDLTNYRQCMQKWNQAITTMHDQCQEIGKDRCLMVHYEQLVLQPKKSMERILQFLEIPWNESVLHHEDFINKENGVALSKVERSSDQVIKPINLEALTKWVGHIPEDVVQDMANIAPMLSVLGYDPYANPPAYGNADSVVKENTFKVKNNQKLWDHKVKQLLRRDEENLEENENDNNQDDNPNDVNERT</sequence>